<feature type="transmembrane region" description="Helical" evidence="2">
    <location>
        <begin position="138"/>
        <end position="160"/>
    </location>
</feature>
<keyword evidence="2" id="KW-0812">Transmembrane</keyword>
<feature type="transmembrane region" description="Helical" evidence="2">
    <location>
        <begin position="73"/>
        <end position="92"/>
    </location>
</feature>
<proteinExistence type="predicted"/>
<dbReference type="InterPro" id="IPR049504">
    <property type="entry name" value="O-antigen_lig"/>
</dbReference>
<evidence type="ECO:0000313" key="4">
    <source>
        <dbReference type="Proteomes" id="UP000027822"/>
    </source>
</evidence>
<feature type="transmembrane region" description="Helical" evidence="2">
    <location>
        <begin position="441"/>
        <end position="459"/>
    </location>
</feature>
<gene>
    <name evidence="3" type="ORF">BAMA_24370</name>
</gene>
<feature type="transmembrane region" description="Helical" evidence="2">
    <location>
        <begin position="382"/>
        <end position="402"/>
    </location>
</feature>
<keyword evidence="4" id="KW-1185">Reference proteome</keyword>
<dbReference type="eggNOG" id="COG0438">
    <property type="taxonomic scope" value="Bacteria"/>
</dbReference>
<feature type="transmembrane region" description="Helical" evidence="2">
    <location>
        <begin position="40"/>
        <end position="61"/>
    </location>
</feature>
<feature type="transmembrane region" description="Helical" evidence="2">
    <location>
        <begin position="205"/>
        <end position="221"/>
    </location>
</feature>
<evidence type="ECO:0000256" key="1">
    <source>
        <dbReference type="SAM" id="MobiDB-lite"/>
    </source>
</evidence>
<feature type="transmembrane region" description="Helical" evidence="2">
    <location>
        <begin position="259"/>
        <end position="278"/>
    </location>
</feature>
<accession>A0A073JVV7</accession>
<sequence>MFNKLKRTETQFAYFLLLFIALQPVLDLLTSLSIQMLNVSATAGIVVRLAVMLLATIYFFLQWQDRSLKKWIVYTLILGATIAAGLINNMIIKDPFSFTEEVKFIAKSVYTIMMLFAYIFVFKTIPNKDEAYHKMLKYFLYASLFISFVMLISIVTGTDYKSYPHSKLGSRGWFFSGNELGAILAISFPVVVLYGIHKTTSFKKVYYWIPTILAMYASLMIGTKVGYGAVILTLGVALFFSFIEYIMNRKKEGKGYVQLVNTIVSLVMFGGLIALTPLTPIAKNMGIHLQIYEYKKSVREEQAKKDGKPIEEDPEEEEKIENGELTKGEVKSLIYSDRDRFLQVHKQYYEEAPVSQKLLGMGYASNYTKTPKMVEMDFHDLFFSYGAIGFFVYLLPFLYFAIRLLIRVFTNFTAILNAKYMLLASSLALAFGIGLTAGHVLTAPAVSIFFVVVLAYLIVDLKAE</sequence>
<keyword evidence="2" id="KW-1133">Transmembrane helix</keyword>
<name>A0A073JVV7_9BACI</name>
<evidence type="ECO:0000313" key="3">
    <source>
        <dbReference type="EMBL" id="KEK19149.1"/>
    </source>
</evidence>
<reference evidence="3 4" key="1">
    <citation type="submission" date="2014-06" db="EMBL/GenBank/DDBJ databases">
        <title>Draft genome sequence of Bacillus manliponensis JCM 15802 (MCCC 1A00708).</title>
        <authorList>
            <person name="Lai Q."/>
            <person name="Liu Y."/>
            <person name="Shao Z."/>
        </authorList>
    </citation>
    <scope>NUCLEOTIDE SEQUENCE [LARGE SCALE GENOMIC DNA]</scope>
    <source>
        <strain evidence="3 4">JCM 15802</strain>
    </source>
</reference>
<dbReference type="Pfam" id="PF13425">
    <property type="entry name" value="O-antigen_lig"/>
    <property type="match status" value="1"/>
</dbReference>
<feature type="region of interest" description="Disordered" evidence="1">
    <location>
        <begin position="303"/>
        <end position="322"/>
    </location>
</feature>
<feature type="transmembrane region" description="Helical" evidence="2">
    <location>
        <begin position="104"/>
        <end position="126"/>
    </location>
</feature>
<protein>
    <submittedName>
        <fullName evidence="3">Membrane protein</fullName>
    </submittedName>
</protein>
<dbReference type="OrthoDB" id="2281244at2"/>
<keyword evidence="2" id="KW-0472">Membrane</keyword>
<comment type="caution">
    <text evidence="3">The sequence shown here is derived from an EMBL/GenBank/DDBJ whole genome shotgun (WGS) entry which is preliminary data.</text>
</comment>
<dbReference type="STRING" id="574376.BAMA_24370"/>
<dbReference type="AlphaFoldDB" id="A0A073JVV7"/>
<evidence type="ECO:0000256" key="2">
    <source>
        <dbReference type="SAM" id="Phobius"/>
    </source>
</evidence>
<organism evidence="3 4">
    <name type="scientific">Bacillus manliponensis</name>
    <dbReference type="NCBI Taxonomy" id="574376"/>
    <lineage>
        <taxon>Bacteria</taxon>
        <taxon>Bacillati</taxon>
        <taxon>Bacillota</taxon>
        <taxon>Bacilli</taxon>
        <taxon>Bacillales</taxon>
        <taxon>Bacillaceae</taxon>
        <taxon>Bacillus</taxon>
        <taxon>Bacillus cereus group</taxon>
    </lineage>
</organism>
<feature type="transmembrane region" description="Helical" evidence="2">
    <location>
        <begin position="227"/>
        <end position="247"/>
    </location>
</feature>
<dbReference type="EMBL" id="JOTN01000009">
    <property type="protein sequence ID" value="KEK19149.1"/>
    <property type="molecule type" value="Genomic_DNA"/>
</dbReference>
<dbReference type="Proteomes" id="UP000027822">
    <property type="component" value="Unassembled WGS sequence"/>
</dbReference>
<feature type="transmembrane region" description="Helical" evidence="2">
    <location>
        <begin position="180"/>
        <end position="196"/>
    </location>
</feature>
<feature type="transmembrane region" description="Helical" evidence="2">
    <location>
        <begin position="12"/>
        <end position="34"/>
    </location>
</feature>
<feature type="transmembrane region" description="Helical" evidence="2">
    <location>
        <begin position="414"/>
        <end position="435"/>
    </location>
</feature>
<dbReference type="RefSeq" id="WP_034639483.1">
    <property type="nucleotide sequence ID" value="NZ_CBCSJC010000008.1"/>
</dbReference>